<name>A0ABU8AZ76_9ACTN</name>
<dbReference type="GeneID" id="96267849"/>
<evidence type="ECO:0000313" key="1">
    <source>
        <dbReference type="EMBL" id="MEH0638993.1"/>
    </source>
</evidence>
<comment type="caution">
    <text evidence="1">The sequence shown here is derived from an EMBL/GenBank/DDBJ whole genome shotgun (WGS) entry which is preliminary data.</text>
</comment>
<reference evidence="1" key="1">
    <citation type="submission" date="2023-04" db="EMBL/GenBank/DDBJ databases">
        <title>Genomic diversity of scab-causing Streptomyces spp. in the province of Quebec, Canada.</title>
        <authorList>
            <person name="Biessy A."/>
            <person name="Cadieux M."/>
            <person name="Ciotola M."/>
            <person name="Filion M."/>
        </authorList>
    </citation>
    <scope>NUCLEOTIDE SEQUENCE</scope>
    <source>
        <strain evidence="1">B21-115</strain>
    </source>
</reference>
<dbReference type="EMBL" id="JARULZ010000003">
    <property type="protein sequence ID" value="MEH0638993.1"/>
    <property type="molecule type" value="Genomic_DNA"/>
</dbReference>
<protein>
    <submittedName>
        <fullName evidence="1">Uncharacterized protein</fullName>
    </submittedName>
</protein>
<gene>
    <name evidence="1" type="ORF">QBA35_38175</name>
</gene>
<accession>A0ABU8AZ76</accession>
<organism evidence="1 2">
    <name type="scientific">Streptomyces bottropensis</name>
    <dbReference type="NCBI Taxonomy" id="42235"/>
    <lineage>
        <taxon>Bacteria</taxon>
        <taxon>Bacillati</taxon>
        <taxon>Actinomycetota</taxon>
        <taxon>Actinomycetes</taxon>
        <taxon>Kitasatosporales</taxon>
        <taxon>Streptomycetaceae</taxon>
        <taxon>Streptomyces</taxon>
    </lineage>
</organism>
<sequence>MSIAKAVDGMDLPLEEIILTSARPTLGTPRIGRGARAVQAAQVAGGLGEAAGGAANVAAAASAVEANQAAVEANQAVEAQANAANAQAAGGV</sequence>
<proteinExistence type="predicted"/>
<dbReference type="Proteomes" id="UP001310290">
    <property type="component" value="Unassembled WGS sequence"/>
</dbReference>
<keyword evidence="2" id="KW-1185">Reference proteome</keyword>
<evidence type="ECO:0000313" key="2">
    <source>
        <dbReference type="Proteomes" id="UP001310290"/>
    </source>
</evidence>
<dbReference type="RefSeq" id="WP_237547500.1">
    <property type="nucleotide sequence ID" value="NZ_JARULZ010000003.1"/>
</dbReference>